<keyword evidence="4" id="KW-1185">Reference proteome</keyword>
<evidence type="ECO:0000313" key="2">
    <source>
        <dbReference type="EMBL" id="MPR02375.1"/>
    </source>
</evidence>
<reference evidence="2 4" key="3">
    <citation type="journal article" date="2023" name="Plant Pathol.">
        <title>Dismantling and reorganizing Pseudomonas marginalis sensu#lato.</title>
        <authorList>
            <person name="Sawada H."/>
            <person name="Fujikawa T."/>
            <person name="Satou M."/>
        </authorList>
    </citation>
    <scope>NUCLEOTIDE SEQUENCE [LARGE SCALE GENOMIC DNA]</scope>
    <source>
        <strain evidence="2 4">MAFF 212408</strain>
    </source>
</reference>
<reference evidence="2 4" key="2">
    <citation type="journal article" date="2020" name="Int. J. Syst. Evol. Microbiol.">
        <title>Pseudomonas kitaguniensis sp. nov., a pathogen causing bacterial rot of Welsh onion in Japan.</title>
        <authorList>
            <person name="Sawada H."/>
            <person name="Fujikawa T."/>
            <person name="Nishiwaki Y."/>
            <person name="Horita H."/>
        </authorList>
    </citation>
    <scope>NUCLEOTIDE SEQUENCE [LARGE SCALE GENOMIC DNA]</scope>
    <source>
        <strain evidence="2 4">MAFF 212408</strain>
    </source>
</reference>
<dbReference type="EMBL" id="VUAZ01000052">
    <property type="protein sequence ID" value="MPR02375.1"/>
    <property type="molecule type" value="Genomic_DNA"/>
</dbReference>
<accession>A0A5N7JS63</accession>
<sequence length="118" mass="12350">MADDIANGFEDDSHHLVALMLLLSDVPADPLLKASAAQKGSVLGLAALGYLISRGAGGATARRILSEGGGVFLLKLTGNQDAPGAEIKMFSTWQAYQDFLEPILRDGNFGAQKVSAFS</sequence>
<evidence type="ECO:0000313" key="3">
    <source>
        <dbReference type="Proteomes" id="UP000325438"/>
    </source>
</evidence>
<gene>
    <name evidence="2" type="ORF">F0169_10005</name>
    <name evidence="1" type="ORF">F0170_09600</name>
</gene>
<dbReference type="Proteomes" id="UP000325438">
    <property type="component" value="Unassembled WGS sequence"/>
</dbReference>
<proteinExistence type="predicted"/>
<organism evidence="1 3">
    <name type="scientific">Pseudomonas kitaguniensis</name>
    <dbReference type="NCBI Taxonomy" id="2607908"/>
    <lineage>
        <taxon>Bacteria</taxon>
        <taxon>Pseudomonadati</taxon>
        <taxon>Pseudomonadota</taxon>
        <taxon>Gammaproteobacteria</taxon>
        <taxon>Pseudomonadales</taxon>
        <taxon>Pseudomonadaceae</taxon>
        <taxon>Pseudomonas</taxon>
    </lineage>
</organism>
<protein>
    <submittedName>
        <fullName evidence="1">Uncharacterized protein</fullName>
    </submittedName>
</protein>
<evidence type="ECO:0000313" key="1">
    <source>
        <dbReference type="EMBL" id="MPQ84218.1"/>
    </source>
</evidence>
<evidence type="ECO:0000313" key="4">
    <source>
        <dbReference type="Proteomes" id="UP000326112"/>
    </source>
</evidence>
<dbReference type="AlphaFoldDB" id="A0A5N7JS63"/>
<dbReference type="Proteomes" id="UP000326112">
    <property type="component" value="Unassembled WGS sequence"/>
</dbReference>
<name>A0A5N7JS63_9PSED</name>
<comment type="caution">
    <text evidence="1">The sequence shown here is derived from an EMBL/GenBank/DDBJ whole genome shotgun (WGS) entry which is preliminary data.</text>
</comment>
<reference evidence="1 3" key="1">
    <citation type="submission" date="2019-09" db="EMBL/GenBank/DDBJ databases">
        <title>The draft genomes of Allium pathogen Pseudomonas sp.</title>
        <authorList>
            <person name="Fujikawa T."/>
            <person name="Sawada H."/>
        </authorList>
    </citation>
    <scope>NUCLEOTIDE SEQUENCE [LARGE SCALE GENOMIC DNA]</scope>
    <source>
        <strain evidence="1 3">MAFF 730085</strain>
    </source>
</reference>
<dbReference type="EMBL" id="VUBA01000048">
    <property type="protein sequence ID" value="MPQ84218.1"/>
    <property type="molecule type" value="Genomic_DNA"/>
</dbReference>